<evidence type="ECO:0000256" key="1">
    <source>
        <dbReference type="SAM" id="MobiDB-lite"/>
    </source>
</evidence>
<dbReference type="SUPFAM" id="SSF49384">
    <property type="entry name" value="Carbohydrate-binding domain"/>
    <property type="match status" value="1"/>
</dbReference>
<proteinExistence type="predicted"/>
<dbReference type="InterPro" id="IPR008965">
    <property type="entry name" value="CBM2/CBM3_carb-bd_dom_sf"/>
</dbReference>
<dbReference type="Pfam" id="PF00553">
    <property type="entry name" value="CBM_2"/>
    <property type="match status" value="1"/>
</dbReference>
<dbReference type="InterPro" id="IPR001919">
    <property type="entry name" value="CBD2"/>
</dbReference>
<comment type="caution">
    <text evidence="3">The sequence shown here is derived from an EMBL/GenBank/DDBJ whole genome shotgun (WGS) entry which is preliminary data.</text>
</comment>
<evidence type="ECO:0000313" key="3">
    <source>
        <dbReference type="EMBL" id="GIE52187.1"/>
    </source>
</evidence>
<dbReference type="AlphaFoldDB" id="A0A919JMR1"/>
<keyword evidence="4" id="KW-1185">Reference proteome</keyword>
<dbReference type="InterPro" id="IPR012291">
    <property type="entry name" value="CBM2_carb-bd_dom_sf"/>
</dbReference>
<dbReference type="Gene3D" id="2.60.40.290">
    <property type="match status" value="1"/>
</dbReference>
<accession>A0A919JMR1</accession>
<organism evidence="3 4">
    <name type="scientific">Actinoplanes nipponensis</name>
    <dbReference type="NCBI Taxonomy" id="135950"/>
    <lineage>
        <taxon>Bacteria</taxon>
        <taxon>Bacillati</taxon>
        <taxon>Actinomycetota</taxon>
        <taxon>Actinomycetes</taxon>
        <taxon>Micromonosporales</taxon>
        <taxon>Micromonosporaceae</taxon>
        <taxon>Actinoplanes</taxon>
    </lineage>
</organism>
<dbReference type="GO" id="GO:0005975">
    <property type="term" value="P:carbohydrate metabolic process"/>
    <property type="evidence" value="ECO:0007669"/>
    <property type="project" value="InterPro"/>
</dbReference>
<feature type="region of interest" description="Disordered" evidence="1">
    <location>
        <begin position="66"/>
        <end position="120"/>
    </location>
</feature>
<protein>
    <recommendedName>
        <fullName evidence="2">CBM2 domain-containing protein</fullName>
    </recommendedName>
</protein>
<sequence>MPGKHTTVFPLRRYSFIAAAATLLVVLVSWVAVRAVGPAQPDNRVPLLVQPTVPLGGATPAALVSASPAAASTPPPASPSPSRSASASASARPTAKPTEKTTTKPAPRRTTAAPRPPAASFTAAYRTGASWERGFIGAVQVTNTSGQPRAWTVRIAYPAAAGVRVGNVWNAQLTRQDDAFVLTGGPLAPGATANLGFEASKQVRDAIQPTACTVDGAPCRVS</sequence>
<dbReference type="GO" id="GO:0004553">
    <property type="term" value="F:hydrolase activity, hydrolyzing O-glycosyl compounds"/>
    <property type="evidence" value="ECO:0007669"/>
    <property type="project" value="InterPro"/>
</dbReference>
<dbReference type="RefSeq" id="WP_203773412.1">
    <property type="nucleotide sequence ID" value="NZ_BAAAYJ010000093.1"/>
</dbReference>
<dbReference type="GO" id="GO:0030247">
    <property type="term" value="F:polysaccharide binding"/>
    <property type="evidence" value="ECO:0007669"/>
    <property type="project" value="UniProtKB-UniRule"/>
</dbReference>
<dbReference type="PROSITE" id="PS51173">
    <property type="entry name" value="CBM2"/>
    <property type="match status" value="1"/>
</dbReference>
<feature type="compositionally biased region" description="Low complexity" evidence="1">
    <location>
        <begin position="103"/>
        <end position="113"/>
    </location>
</feature>
<dbReference type="Proteomes" id="UP000647172">
    <property type="component" value="Unassembled WGS sequence"/>
</dbReference>
<evidence type="ECO:0000259" key="2">
    <source>
        <dbReference type="PROSITE" id="PS51173"/>
    </source>
</evidence>
<gene>
    <name evidence="3" type="ORF">Ani05nite_57210</name>
</gene>
<feature type="compositionally biased region" description="Low complexity" evidence="1">
    <location>
        <begin position="80"/>
        <end position="96"/>
    </location>
</feature>
<dbReference type="SMART" id="SM00637">
    <property type="entry name" value="CBD_II"/>
    <property type="match status" value="1"/>
</dbReference>
<feature type="domain" description="CBM2" evidence="2">
    <location>
        <begin position="114"/>
        <end position="222"/>
    </location>
</feature>
<evidence type="ECO:0000313" key="4">
    <source>
        <dbReference type="Proteomes" id="UP000647172"/>
    </source>
</evidence>
<reference evidence="3" key="1">
    <citation type="submission" date="2021-01" db="EMBL/GenBank/DDBJ databases">
        <title>Whole genome shotgun sequence of Actinoplanes nipponensis NBRC 14063.</title>
        <authorList>
            <person name="Komaki H."/>
            <person name="Tamura T."/>
        </authorList>
    </citation>
    <scope>NUCLEOTIDE SEQUENCE</scope>
    <source>
        <strain evidence="3">NBRC 14063</strain>
    </source>
</reference>
<dbReference type="EMBL" id="BOMQ01000065">
    <property type="protein sequence ID" value="GIE52187.1"/>
    <property type="molecule type" value="Genomic_DNA"/>
</dbReference>
<name>A0A919JMR1_9ACTN</name>